<keyword evidence="2" id="KW-1185">Reference proteome</keyword>
<sequence length="66" mass="7179">MHIRNVHNVNTIVTGSNIDLSASPGSDEDQMVQVKDTEIVTSVDSDESMAGNVIIMNTDRFPPGFM</sequence>
<evidence type="ECO:0000313" key="1">
    <source>
        <dbReference type="EMBL" id="KAH3822240.1"/>
    </source>
</evidence>
<evidence type="ECO:0000313" key="2">
    <source>
        <dbReference type="Proteomes" id="UP000828390"/>
    </source>
</evidence>
<reference evidence="1" key="1">
    <citation type="journal article" date="2019" name="bioRxiv">
        <title>The Genome of the Zebra Mussel, Dreissena polymorpha: A Resource for Invasive Species Research.</title>
        <authorList>
            <person name="McCartney M.A."/>
            <person name="Auch B."/>
            <person name="Kono T."/>
            <person name="Mallez S."/>
            <person name="Zhang Y."/>
            <person name="Obille A."/>
            <person name="Becker A."/>
            <person name="Abrahante J.E."/>
            <person name="Garbe J."/>
            <person name="Badalamenti J.P."/>
            <person name="Herman A."/>
            <person name="Mangelson H."/>
            <person name="Liachko I."/>
            <person name="Sullivan S."/>
            <person name="Sone E.D."/>
            <person name="Koren S."/>
            <person name="Silverstein K.A.T."/>
            <person name="Beckman K.B."/>
            <person name="Gohl D.M."/>
        </authorList>
    </citation>
    <scope>NUCLEOTIDE SEQUENCE</scope>
    <source>
        <strain evidence="1">Duluth1</strain>
        <tissue evidence="1">Whole animal</tissue>
    </source>
</reference>
<reference evidence="1" key="2">
    <citation type="submission" date="2020-11" db="EMBL/GenBank/DDBJ databases">
        <authorList>
            <person name="McCartney M.A."/>
            <person name="Auch B."/>
            <person name="Kono T."/>
            <person name="Mallez S."/>
            <person name="Becker A."/>
            <person name="Gohl D.M."/>
            <person name="Silverstein K.A.T."/>
            <person name="Koren S."/>
            <person name="Bechman K.B."/>
            <person name="Herman A."/>
            <person name="Abrahante J.E."/>
            <person name="Garbe J."/>
        </authorList>
    </citation>
    <scope>NUCLEOTIDE SEQUENCE</scope>
    <source>
        <strain evidence="1">Duluth1</strain>
        <tissue evidence="1">Whole animal</tissue>
    </source>
</reference>
<comment type="caution">
    <text evidence="1">The sequence shown here is derived from an EMBL/GenBank/DDBJ whole genome shotgun (WGS) entry which is preliminary data.</text>
</comment>
<proteinExistence type="predicted"/>
<protein>
    <submittedName>
        <fullName evidence="1">Uncharacterized protein</fullName>
    </submittedName>
</protein>
<name>A0A9D4GVD4_DREPO</name>
<organism evidence="1 2">
    <name type="scientific">Dreissena polymorpha</name>
    <name type="common">Zebra mussel</name>
    <name type="synonym">Mytilus polymorpha</name>
    <dbReference type="NCBI Taxonomy" id="45954"/>
    <lineage>
        <taxon>Eukaryota</taxon>
        <taxon>Metazoa</taxon>
        <taxon>Spiralia</taxon>
        <taxon>Lophotrochozoa</taxon>
        <taxon>Mollusca</taxon>
        <taxon>Bivalvia</taxon>
        <taxon>Autobranchia</taxon>
        <taxon>Heteroconchia</taxon>
        <taxon>Euheterodonta</taxon>
        <taxon>Imparidentia</taxon>
        <taxon>Neoheterodontei</taxon>
        <taxon>Myida</taxon>
        <taxon>Dreissenoidea</taxon>
        <taxon>Dreissenidae</taxon>
        <taxon>Dreissena</taxon>
    </lineage>
</organism>
<gene>
    <name evidence="1" type="ORF">DPMN_124014</name>
</gene>
<dbReference type="Proteomes" id="UP000828390">
    <property type="component" value="Unassembled WGS sequence"/>
</dbReference>
<dbReference type="AlphaFoldDB" id="A0A9D4GVD4"/>
<dbReference type="EMBL" id="JAIWYP010000005">
    <property type="protein sequence ID" value="KAH3822240.1"/>
    <property type="molecule type" value="Genomic_DNA"/>
</dbReference>
<accession>A0A9D4GVD4</accession>